<dbReference type="HOGENOM" id="CLU_108048_0_0_11"/>
<dbReference type="STRING" id="477641.MODMU_2429"/>
<evidence type="ECO:0000256" key="1">
    <source>
        <dbReference type="SAM" id="MobiDB-lite"/>
    </source>
</evidence>
<dbReference type="EMBL" id="FO203431">
    <property type="protein sequence ID" value="CCH87858.1"/>
    <property type="molecule type" value="Genomic_DNA"/>
</dbReference>
<dbReference type="OMA" id="GACLMEY"/>
<dbReference type="AlphaFoldDB" id="I4EWU5"/>
<dbReference type="PATRIC" id="fig|477641.3.peg.2306"/>
<proteinExistence type="predicted"/>
<feature type="compositionally biased region" description="Pro residues" evidence="1">
    <location>
        <begin position="186"/>
        <end position="197"/>
    </location>
</feature>
<dbReference type="Proteomes" id="UP000006461">
    <property type="component" value="Chromosome"/>
</dbReference>
<evidence type="ECO:0000313" key="2">
    <source>
        <dbReference type="EMBL" id="CCH87858.1"/>
    </source>
</evidence>
<organism evidence="2 3">
    <name type="scientific">Modestobacter italicus (strain DSM 44449 / CECT 9708 / BC 501)</name>
    <dbReference type="NCBI Taxonomy" id="2732864"/>
    <lineage>
        <taxon>Bacteria</taxon>
        <taxon>Bacillati</taxon>
        <taxon>Actinomycetota</taxon>
        <taxon>Actinomycetes</taxon>
        <taxon>Geodermatophilales</taxon>
        <taxon>Geodermatophilaceae</taxon>
        <taxon>Modestobacter</taxon>
    </lineage>
</organism>
<keyword evidence="3" id="KW-1185">Reference proteome</keyword>
<dbReference type="eggNOG" id="ENOG5033K9X">
    <property type="taxonomic scope" value="Bacteria"/>
</dbReference>
<protein>
    <submittedName>
        <fullName evidence="2">Uncharacterized protein</fullName>
    </submittedName>
</protein>
<feature type="region of interest" description="Disordered" evidence="1">
    <location>
        <begin position="186"/>
        <end position="205"/>
    </location>
</feature>
<name>I4EWU5_MODI5</name>
<reference evidence="2 3" key="1">
    <citation type="journal article" date="2012" name="J. Bacteriol.">
        <title>Genome Sequence of Radiation-Resistant Modestobacter marinus Strain BC501, a Representative Actinobacterium That Thrives on Calcareous Stone Surfaces.</title>
        <authorList>
            <person name="Normand P."/>
            <person name="Gury J."/>
            <person name="Pujic P."/>
            <person name="Chouaia B."/>
            <person name="Crotti E."/>
            <person name="Brusetti L."/>
            <person name="Daffonchio D."/>
            <person name="Vacherie B."/>
            <person name="Barbe V."/>
            <person name="Medigue C."/>
            <person name="Calteau A."/>
            <person name="Ghodhbane-Gtari F."/>
            <person name="Essoussi I."/>
            <person name="Nouioui I."/>
            <person name="Abbassi-Ghozzi I."/>
            <person name="Gtari M."/>
        </authorList>
    </citation>
    <scope>NUCLEOTIDE SEQUENCE [LARGE SCALE GENOMIC DNA]</scope>
    <source>
        <strain evidence="3">BC 501</strain>
    </source>
</reference>
<dbReference type="KEGG" id="mmar:MODMU_2429"/>
<dbReference type="OrthoDB" id="7264945at2"/>
<sequence length="205" mass="21550">MQRSDARPVPEGLPQLRVGAHLAPEDGACLMEYVSVLAGKPFNDHPSCTDPTLATVARLVNDASTEAGRPLLAAFAPSLAETGSSPDARRTAAVVRATVAATQAATDTARVRRLRRGAERRYDLVTSAGTLAGLARRLDALHRYGAGRRRLELSVLALRELPQEQRDPALRHALAAALAAALPPAVDPVPEAAPRPGVPHSSSST</sequence>
<gene>
    <name evidence="2" type="ordered locus">MODMU_2429</name>
</gene>
<evidence type="ECO:0000313" key="3">
    <source>
        <dbReference type="Proteomes" id="UP000006461"/>
    </source>
</evidence>
<accession>I4EWU5</accession>